<sequence>MDYPSILKIVALAFLAWFIYSRFASIKGLNNLSPDQFQDEIKGNSNHILIDVREPGEVKQGYIPGAVNIPLSQMKHRVGEIQKNDRVYLYCRSGMRSKQAAKILKKNGFNELSHLQGGIMSWKGKLTK</sequence>
<dbReference type="Proteomes" id="UP001519344">
    <property type="component" value="Unassembled WGS sequence"/>
</dbReference>
<dbReference type="Gene3D" id="3.40.250.10">
    <property type="entry name" value="Rhodanese-like domain"/>
    <property type="match status" value="1"/>
</dbReference>
<dbReference type="PANTHER" id="PTHR43031:SF18">
    <property type="entry name" value="RHODANESE-RELATED SULFURTRANSFERASES"/>
    <property type="match status" value="1"/>
</dbReference>
<dbReference type="InterPro" id="IPR050229">
    <property type="entry name" value="GlpE_sulfurtransferase"/>
</dbReference>
<name>A0ABS4I6X8_9BACL</name>
<evidence type="ECO:0000313" key="2">
    <source>
        <dbReference type="EMBL" id="MBP1966659.1"/>
    </source>
</evidence>
<proteinExistence type="predicted"/>
<dbReference type="Pfam" id="PF00581">
    <property type="entry name" value="Rhodanese"/>
    <property type="match status" value="1"/>
</dbReference>
<organism evidence="2 3">
    <name type="scientific">Paenibacillus aceris</name>
    <dbReference type="NCBI Taxonomy" id="869555"/>
    <lineage>
        <taxon>Bacteria</taxon>
        <taxon>Bacillati</taxon>
        <taxon>Bacillota</taxon>
        <taxon>Bacilli</taxon>
        <taxon>Bacillales</taxon>
        <taxon>Paenibacillaceae</taxon>
        <taxon>Paenibacillus</taxon>
    </lineage>
</organism>
<dbReference type="EMBL" id="JAGGKV010000023">
    <property type="protein sequence ID" value="MBP1966659.1"/>
    <property type="molecule type" value="Genomic_DNA"/>
</dbReference>
<dbReference type="CDD" id="cd00158">
    <property type="entry name" value="RHOD"/>
    <property type="match status" value="1"/>
</dbReference>
<dbReference type="InterPro" id="IPR036873">
    <property type="entry name" value="Rhodanese-like_dom_sf"/>
</dbReference>
<reference evidence="2 3" key="1">
    <citation type="submission" date="2021-03" db="EMBL/GenBank/DDBJ databases">
        <title>Genomic Encyclopedia of Type Strains, Phase IV (KMG-IV): sequencing the most valuable type-strain genomes for metagenomic binning, comparative biology and taxonomic classification.</title>
        <authorList>
            <person name="Goeker M."/>
        </authorList>
    </citation>
    <scope>NUCLEOTIDE SEQUENCE [LARGE SCALE GENOMIC DNA]</scope>
    <source>
        <strain evidence="2 3">DSM 24950</strain>
    </source>
</reference>
<evidence type="ECO:0000259" key="1">
    <source>
        <dbReference type="PROSITE" id="PS50206"/>
    </source>
</evidence>
<feature type="domain" description="Rhodanese" evidence="1">
    <location>
        <begin position="43"/>
        <end position="127"/>
    </location>
</feature>
<dbReference type="PROSITE" id="PS50206">
    <property type="entry name" value="RHODANESE_3"/>
    <property type="match status" value="1"/>
</dbReference>
<accession>A0ABS4I6X8</accession>
<dbReference type="InterPro" id="IPR001763">
    <property type="entry name" value="Rhodanese-like_dom"/>
</dbReference>
<dbReference type="SMART" id="SM00450">
    <property type="entry name" value="RHOD"/>
    <property type="match status" value="1"/>
</dbReference>
<dbReference type="SUPFAM" id="SSF52821">
    <property type="entry name" value="Rhodanese/Cell cycle control phosphatase"/>
    <property type="match status" value="1"/>
</dbReference>
<dbReference type="RefSeq" id="WP_167066866.1">
    <property type="nucleotide sequence ID" value="NZ_JAAOZR010000046.1"/>
</dbReference>
<evidence type="ECO:0000313" key="3">
    <source>
        <dbReference type="Proteomes" id="UP001519344"/>
    </source>
</evidence>
<gene>
    <name evidence="2" type="ORF">J2Z65_005919</name>
</gene>
<comment type="caution">
    <text evidence="2">The sequence shown here is derived from an EMBL/GenBank/DDBJ whole genome shotgun (WGS) entry which is preliminary data.</text>
</comment>
<keyword evidence="3" id="KW-1185">Reference proteome</keyword>
<dbReference type="PANTHER" id="PTHR43031">
    <property type="entry name" value="FAD-DEPENDENT OXIDOREDUCTASE"/>
    <property type="match status" value="1"/>
</dbReference>
<protein>
    <submittedName>
        <fullName evidence="2">Rhodanese-related sulfurtransferase</fullName>
    </submittedName>
</protein>